<dbReference type="Proteomes" id="UP000070501">
    <property type="component" value="Unassembled WGS sequence"/>
</dbReference>
<dbReference type="InParanoid" id="A0A136IS05"/>
<dbReference type="EMBL" id="KQ964261">
    <property type="protein sequence ID" value="KXJ87721.1"/>
    <property type="molecule type" value="Genomic_DNA"/>
</dbReference>
<dbReference type="AlphaFoldDB" id="A0A136IS05"/>
<evidence type="ECO:0008006" key="3">
    <source>
        <dbReference type="Google" id="ProtNLM"/>
    </source>
</evidence>
<gene>
    <name evidence="1" type="ORF">Micbo1qcDRAFT_167290</name>
</gene>
<reference evidence="2" key="1">
    <citation type="submission" date="2016-02" db="EMBL/GenBank/DDBJ databases">
        <title>Draft genome sequence of Microdochium bolleyi, a fungal endophyte of beachgrass.</title>
        <authorList>
            <consortium name="DOE Joint Genome Institute"/>
            <person name="David A.S."/>
            <person name="May G."/>
            <person name="Haridas S."/>
            <person name="Lim J."/>
            <person name="Wang M."/>
            <person name="Labutti K."/>
            <person name="Lipzen A."/>
            <person name="Barry K."/>
            <person name="Grigoriev I.V."/>
        </authorList>
    </citation>
    <scope>NUCLEOTIDE SEQUENCE [LARGE SCALE GENOMIC DNA]</scope>
    <source>
        <strain evidence="2">J235TASD1</strain>
    </source>
</reference>
<organism evidence="1 2">
    <name type="scientific">Microdochium bolleyi</name>
    <dbReference type="NCBI Taxonomy" id="196109"/>
    <lineage>
        <taxon>Eukaryota</taxon>
        <taxon>Fungi</taxon>
        <taxon>Dikarya</taxon>
        <taxon>Ascomycota</taxon>
        <taxon>Pezizomycotina</taxon>
        <taxon>Sordariomycetes</taxon>
        <taxon>Xylariomycetidae</taxon>
        <taxon>Xylariales</taxon>
        <taxon>Microdochiaceae</taxon>
        <taxon>Microdochium</taxon>
    </lineage>
</organism>
<evidence type="ECO:0000313" key="1">
    <source>
        <dbReference type="EMBL" id="KXJ87721.1"/>
    </source>
</evidence>
<keyword evidence="2" id="KW-1185">Reference proteome</keyword>
<name>A0A136IS05_9PEZI</name>
<accession>A0A136IS05</accession>
<dbReference type="STRING" id="196109.A0A136IS05"/>
<dbReference type="OrthoDB" id="5421601at2759"/>
<evidence type="ECO:0000313" key="2">
    <source>
        <dbReference type="Proteomes" id="UP000070501"/>
    </source>
</evidence>
<proteinExistence type="predicted"/>
<sequence>MLDPIFDVPQDQCDCNFDSIESQVFMLSALKNVRTLRINVSRSLTTMAAPGSSQAKVLDTIKASQARAPFDAPLGQLRTLLSFPDVDYDTWKHFDALGFFLTTPSLTEVYASSALALEERFQSIFKWPESMPQHHNLRRIELVASCFDDIGLAPLLAGTPCLEIFRFGYAIKHHGQGYDYNPAEMVEALSNHVGGTLKHLAMTLEPHFFGNIVNGVVDMRGLRSLETLEVDYRMFYGPAIESGERNGTWEPSLPTAEGREIWTPTAIPPLNRILPASLEHLELFLGESPSVGADDRFDQDATLHALFSVPEFESAPVIAAPPVTSLEGLPGRCVVRCVNKTLSKEFLDFNDLRLGWPQTDNLKDHLQAMGVEVHVNSHEDPTWVRALKKRFKIETW</sequence>
<protein>
    <recommendedName>
        <fullName evidence="3">F-box domain-containing protein</fullName>
    </recommendedName>
</protein>